<evidence type="ECO:0000313" key="9">
    <source>
        <dbReference type="Proteomes" id="UP000004221"/>
    </source>
</evidence>
<dbReference type="SMART" id="SM00421">
    <property type="entry name" value="HTH_LUXR"/>
    <property type="match status" value="1"/>
</dbReference>
<feature type="domain" description="HTH luxR-type" evidence="6">
    <location>
        <begin position="135"/>
        <end position="200"/>
    </location>
</feature>
<accession>I4EI49</accession>
<comment type="caution">
    <text evidence="8">The sequence shown here is derived from an EMBL/GenBank/DDBJ whole genome shotgun (WGS) entry which is preliminary data.</text>
</comment>
<dbReference type="EMBL" id="CAGS01000262">
    <property type="protein sequence ID" value="CCF84361.1"/>
    <property type="molecule type" value="Genomic_DNA"/>
</dbReference>
<dbReference type="RefSeq" id="WP_008478479.1">
    <property type="nucleotide sequence ID" value="NZ_CAGS01000262.1"/>
</dbReference>
<evidence type="ECO:0000259" key="7">
    <source>
        <dbReference type="PROSITE" id="PS50110"/>
    </source>
</evidence>
<protein>
    <submittedName>
        <fullName evidence="8">Transcriptional regulatory protein degU</fullName>
    </submittedName>
</protein>
<evidence type="ECO:0000259" key="6">
    <source>
        <dbReference type="PROSITE" id="PS50043"/>
    </source>
</evidence>
<keyword evidence="2" id="KW-0805">Transcription regulation</keyword>
<reference evidence="8 9" key="1">
    <citation type="journal article" date="2012" name="ISME J.">
        <title>Nitrification expanded: discovery, physiology and genomics of a nitrite-oxidizing bacterium from the phylum Chloroflexi.</title>
        <authorList>
            <person name="Sorokin D.Y."/>
            <person name="Lucker S."/>
            <person name="Vejmelkova D."/>
            <person name="Kostrikina N.A."/>
            <person name="Kleerebezem R."/>
            <person name="Rijpstra W.I."/>
            <person name="Damste J.S."/>
            <person name="Le Paslier D."/>
            <person name="Muyzer G."/>
            <person name="Wagner M."/>
            <person name="van Loosdrecht M.C."/>
            <person name="Daims H."/>
        </authorList>
    </citation>
    <scope>NUCLEOTIDE SEQUENCE [LARGE SCALE GENOMIC DNA]</scope>
    <source>
        <strain evidence="9">none</strain>
    </source>
</reference>
<keyword evidence="9" id="KW-1185">Reference proteome</keyword>
<sequence length="203" mass="21772">MQQVRILIIDDHPLVRDGIRRALELEQHFHVIGEASNGDEALRLASSLRPDVVLMDIQLPGVNGLGLTRLLRHCYPSTAIVILTICTQAAYIGKAVAAGAAAYCTKDIEAPALATVINRIVAGESLLAEVAEEAPLGDFDGLTAREIEVLDCLIQSAGNKEIAKRLQISEQTVKSHIAAILRKLDVPDRTGAVVAAARKGWIS</sequence>
<dbReference type="GO" id="GO:0006355">
    <property type="term" value="P:regulation of DNA-templated transcription"/>
    <property type="evidence" value="ECO:0007669"/>
    <property type="project" value="InterPro"/>
</dbReference>
<dbReference type="InterPro" id="IPR000792">
    <property type="entry name" value="Tscrpt_reg_LuxR_C"/>
</dbReference>
<dbReference type="PANTHER" id="PTHR43214">
    <property type="entry name" value="TWO-COMPONENT RESPONSE REGULATOR"/>
    <property type="match status" value="1"/>
</dbReference>
<dbReference type="Proteomes" id="UP000004221">
    <property type="component" value="Unassembled WGS sequence"/>
</dbReference>
<dbReference type="CDD" id="cd06170">
    <property type="entry name" value="LuxR_C_like"/>
    <property type="match status" value="1"/>
</dbReference>
<evidence type="ECO:0000256" key="5">
    <source>
        <dbReference type="PROSITE-ProRule" id="PRU00169"/>
    </source>
</evidence>
<dbReference type="InterPro" id="IPR058245">
    <property type="entry name" value="NreC/VraR/RcsB-like_REC"/>
</dbReference>
<evidence type="ECO:0000256" key="1">
    <source>
        <dbReference type="ARBA" id="ARBA00022553"/>
    </source>
</evidence>
<dbReference type="SMART" id="SM00448">
    <property type="entry name" value="REC"/>
    <property type="match status" value="1"/>
</dbReference>
<dbReference type="AlphaFoldDB" id="I4EI49"/>
<organism evidence="8 9">
    <name type="scientific">Nitrolancea hollandica Lb</name>
    <dbReference type="NCBI Taxonomy" id="1129897"/>
    <lineage>
        <taxon>Bacteria</taxon>
        <taxon>Pseudomonadati</taxon>
        <taxon>Thermomicrobiota</taxon>
        <taxon>Thermomicrobia</taxon>
        <taxon>Sphaerobacterales</taxon>
        <taxon>Sphaerobacterineae</taxon>
        <taxon>Sphaerobacteraceae</taxon>
        <taxon>Nitrolancea</taxon>
    </lineage>
</organism>
<dbReference type="PROSITE" id="PS50110">
    <property type="entry name" value="RESPONSE_REGULATORY"/>
    <property type="match status" value="1"/>
</dbReference>
<dbReference type="GO" id="GO:0000160">
    <property type="term" value="P:phosphorelay signal transduction system"/>
    <property type="evidence" value="ECO:0007669"/>
    <property type="project" value="InterPro"/>
</dbReference>
<dbReference type="Pfam" id="PF00196">
    <property type="entry name" value="GerE"/>
    <property type="match status" value="1"/>
</dbReference>
<feature type="domain" description="Response regulatory" evidence="7">
    <location>
        <begin position="5"/>
        <end position="121"/>
    </location>
</feature>
<dbReference type="InterPro" id="IPR039420">
    <property type="entry name" value="WalR-like"/>
</dbReference>
<dbReference type="PRINTS" id="PR00038">
    <property type="entry name" value="HTHLUXR"/>
</dbReference>
<evidence type="ECO:0000256" key="3">
    <source>
        <dbReference type="ARBA" id="ARBA00023125"/>
    </source>
</evidence>
<dbReference type="InterPro" id="IPR016032">
    <property type="entry name" value="Sig_transdc_resp-reg_C-effctor"/>
</dbReference>
<keyword evidence="1 5" id="KW-0597">Phosphoprotein</keyword>
<keyword evidence="4" id="KW-0804">Transcription</keyword>
<dbReference type="SUPFAM" id="SSF46894">
    <property type="entry name" value="C-terminal effector domain of the bipartite response regulators"/>
    <property type="match status" value="1"/>
</dbReference>
<dbReference type="SUPFAM" id="SSF52172">
    <property type="entry name" value="CheY-like"/>
    <property type="match status" value="1"/>
</dbReference>
<keyword evidence="3" id="KW-0238">DNA-binding</keyword>
<dbReference type="GO" id="GO:0003677">
    <property type="term" value="F:DNA binding"/>
    <property type="evidence" value="ECO:0007669"/>
    <property type="project" value="UniProtKB-KW"/>
</dbReference>
<dbReference type="PROSITE" id="PS50043">
    <property type="entry name" value="HTH_LUXR_2"/>
    <property type="match status" value="1"/>
</dbReference>
<evidence type="ECO:0000256" key="2">
    <source>
        <dbReference type="ARBA" id="ARBA00023015"/>
    </source>
</evidence>
<name>I4EI49_9BACT</name>
<gene>
    <name evidence="8" type="ORF">NITHO_3340003</name>
</gene>
<dbReference type="Pfam" id="PF00072">
    <property type="entry name" value="Response_reg"/>
    <property type="match status" value="1"/>
</dbReference>
<proteinExistence type="predicted"/>
<feature type="modified residue" description="4-aspartylphosphate" evidence="5">
    <location>
        <position position="56"/>
    </location>
</feature>
<evidence type="ECO:0000256" key="4">
    <source>
        <dbReference type="ARBA" id="ARBA00023163"/>
    </source>
</evidence>
<dbReference type="InterPro" id="IPR011006">
    <property type="entry name" value="CheY-like_superfamily"/>
</dbReference>
<dbReference type="InterPro" id="IPR001789">
    <property type="entry name" value="Sig_transdc_resp-reg_receiver"/>
</dbReference>
<dbReference type="Gene3D" id="3.40.50.2300">
    <property type="match status" value="1"/>
</dbReference>
<dbReference type="OrthoDB" id="9787019at2"/>
<dbReference type="CDD" id="cd17535">
    <property type="entry name" value="REC_NarL-like"/>
    <property type="match status" value="1"/>
</dbReference>
<evidence type="ECO:0000313" key="8">
    <source>
        <dbReference type="EMBL" id="CCF84361.1"/>
    </source>
</evidence>
<dbReference type="PANTHER" id="PTHR43214:SF24">
    <property type="entry name" value="TRANSCRIPTIONAL REGULATORY PROTEIN NARL-RELATED"/>
    <property type="match status" value="1"/>
</dbReference>